<dbReference type="EMBL" id="DF844986">
    <property type="protein sequence ID" value="GAT48881.1"/>
    <property type="molecule type" value="Genomic_DNA"/>
</dbReference>
<proteinExistence type="inferred from homology"/>
<keyword evidence="5" id="KW-0472">Membrane</keyword>
<evidence type="ECO:0000259" key="6">
    <source>
        <dbReference type="Pfam" id="PF00487"/>
    </source>
</evidence>
<sequence length="399" mass="45919">MSTQTSVTTVVEKYQPLPVSCSLQDIRSAIPKHCFVRSARRSSTYLLRDLVIAATLFLLVRKWDKLAEHIPGTVVVKWTGWAVYWWFQGLVFTGIWVLGHECGHGAFSSYPLLNDALGYIIHSALWTPYFSWKISHHKHHTYHASMERDEVYVPKTRTDLGLPPVAHATALDYEEILGDTPLFTLFMLVRQQLLAFPAYLLLNVSGQQRYPRWTNHFMPSSVLFTREQRTAVLLSNLGLFLTALAVRTAVQAYGTAAVLKYYAVPWLAVTHWFILITYLHHTDPLIPHFRGKAWTFTRGASATVDRSILGWQGDFFLHSVARYHVLHHFFPKIPFYHAREATHALRKCLGPQHYHFSDHSTFAVLWENYNRCQFVDDEGDIVFYRDRKGRLAGAVAMQT</sequence>
<evidence type="ECO:0000256" key="5">
    <source>
        <dbReference type="ARBA" id="ARBA00023136"/>
    </source>
</evidence>
<dbReference type="InterPro" id="IPR021863">
    <property type="entry name" value="FAS_N"/>
</dbReference>
<evidence type="ECO:0000256" key="3">
    <source>
        <dbReference type="ARBA" id="ARBA00009295"/>
    </source>
</evidence>
<organism evidence="8 9">
    <name type="scientific">Mycena chlorophos</name>
    <name type="common">Agaric fungus</name>
    <name type="synonym">Agaricus chlorophos</name>
    <dbReference type="NCBI Taxonomy" id="658473"/>
    <lineage>
        <taxon>Eukaryota</taxon>
        <taxon>Fungi</taxon>
        <taxon>Dikarya</taxon>
        <taxon>Basidiomycota</taxon>
        <taxon>Agaricomycotina</taxon>
        <taxon>Agaricomycetes</taxon>
        <taxon>Agaricomycetidae</taxon>
        <taxon>Agaricales</taxon>
        <taxon>Marasmiineae</taxon>
        <taxon>Mycenaceae</taxon>
        <taxon>Mycena</taxon>
    </lineage>
</organism>
<dbReference type="CDD" id="cd03507">
    <property type="entry name" value="Delta12-FADS-like"/>
    <property type="match status" value="1"/>
</dbReference>
<reference evidence="8" key="1">
    <citation type="submission" date="2014-09" db="EMBL/GenBank/DDBJ databases">
        <title>Genome sequence of the luminous mushroom Mycena chlorophos for searching fungal bioluminescence genes.</title>
        <authorList>
            <person name="Tanaka Y."/>
            <person name="Kasuga D."/>
            <person name="Oba Y."/>
            <person name="Hase S."/>
            <person name="Sato K."/>
            <person name="Oba Y."/>
            <person name="Sakakibara Y."/>
        </authorList>
    </citation>
    <scope>NUCLEOTIDE SEQUENCE</scope>
</reference>
<gene>
    <name evidence="8" type="ORF">MCHLO_06250</name>
</gene>
<keyword evidence="9" id="KW-1185">Reference proteome</keyword>
<evidence type="ECO:0000259" key="7">
    <source>
        <dbReference type="Pfam" id="PF11960"/>
    </source>
</evidence>
<evidence type="ECO:0000256" key="4">
    <source>
        <dbReference type="ARBA" id="ARBA00023002"/>
    </source>
</evidence>
<evidence type="ECO:0000256" key="2">
    <source>
        <dbReference type="ARBA" id="ARBA00005189"/>
    </source>
</evidence>
<evidence type="ECO:0000313" key="8">
    <source>
        <dbReference type="EMBL" id="GAT48881.1"/>
    </source>
</evidence>
<feature type="domain" description="Fatty acid desaturase N-terminal" evidence="7">
    <location>
        <begin position="18"/>
        <end position="55"/>
    </location>
</feature>
<keyword evidence="4" id="KW-0560">Oxidoreductase</keyword>
<dbReference type="PANTHER" id="PTHR32100">
    <property type="entry name" value="OMEGA-6 FATTY ACID DESATURASE, CHLOROPLASTIC"/>
    <property type="match status" value="1"/>
</dbReference>
<evidence type="ECO:0000313" key="9">
    <source>
        <dbReference type="Proteomes" id="UP000815677"/>
    </source>
</evidence>
<dbReference type="InterPro" id="IPR012171">
    <property type="entry name" value="Fatty_acid_desaturase"/>
</dbReference>
<dbReference type="Proteomes" id="UP000815677">
    <property type="component" value="Unassembled WGS sequence"/>
</dbReference>
<comment type="pathway">
    <text evidence="2">Lipid metabolism.</text>
</comment>
<protein>
    <submittedName>
        <fullName evidence="8">Linoleoyl phosphatidylcholine delta-12 acetylenase</fullName>
    </submittedName>
</protein>
<dbReference type="InterPro" id="IPR005804">
    <property type="entry name" value="FA_desaturase_dom"/>
</dbReference>
<name>A0ABQ0LG88_MYCCL</name>
<dbReference type="Pfam" id="PF11960">
    <property type="entry name" value="DUF3474"/>
    <property type="match status" value="1"/>
</dbReference>
<dbReference type="Pfam" id="PF00487">
    <property type="entry name" value="FA_desaturase"/>
    <property type="match status" value="1"/>
</dbReference>
<comment type="subcellular location">
    <subcellularLocation>
        <location evidence="1">Membrane</location>
    </subcellularLocation>
</comment>
<feature type="domain" description="Fatty acid desaturase" evidence="6">
    <location>
        <begin position="80"/>
        <end position="356"/>
    </location>
</feature>
<comment type="similarity">
    <text evidence="3">Belongs to the fatty acid desaturase type 1 family.</text>
</comment>
<accession>A0ABQ0LG88</accession>
<evidence type="ECO:0000256" key="1">
    <source>
        <dbReference type="ARBA" id="ARBA00004370"/>
    </source>
</evidence>